<keyword evidence="3" id="KW-1185">Reference proteome</keyword>
<comment type="caution">
    <text evidence="2">The sequence shown here is derived from an EMBL/GenBank/DDBJ whole genome shotgun (WGS) entry which is preliminary data.</text>
</comment>
<evidence type="ECO:0000313" key="2">
    <source>
        <dbReference type="EMBL" id="MCI27194.1"/>
    </source>
</evidence>
<name>A0A392QTM4_9FABA</name>
<dbReference type="EMBL" id="LXQA010157845">
    <property type="protein sequence ID" value="MCI27194.1"/>
    <property type="molecule type" value="Genomic_DNA"/>
</dbReference>
<accession>A0A392QTM4</accession>
<protein>
    <submittedName>
        <fullName evidence="2">Uncharacterized protein</fullName>
    </submittedName>
</protein>
<reference evidence="2 3" key="1">
    <citation type="journal article" date="2018" name="Front. Plant Sci.">
        <title>Red Clover (Trifolium pratense) and Zigzag Clover (T. medium) - A Picture of Genomic Similarities and Differences.</title>
        <authorList>
            <person name="Dluhosova J."/>
            <person name="Istvanek J."/>
            <person name="Nedelnik J."/>
            <person name="Repkova J."/>
        </authorList>
    </citation>
    <scope>NUCLEOTIDE SEQUENCE [LARGE SCALE GENOMIC DNA]</scope>
    <source>
        <strain evidence="3">cv. 10/8</strain>
        <tissue evidence="2">Leaf</tissue>
    </source>
</reference>
<keyword evidence="1" id="KW-1133">Transmembrane helix</keyword>
<evidence type="ECO:0000313" key="3">
    <source>
        <dbReference type="Proteomes" id="UP000265520"/>
    </source>
</evidence>
<sequence>CFGVDSEPNGEDMGRFGVVFEFLGFGTVLEWFYSYLKLTGMRGKVERVLIYVT</sequence>
<feature type="non-terminal residue" evidence="2">
    <location>
        <position position="1"/>
    </location>
</feature>
<dbReference type="AlphaFoldDB" id="A0A392QTM4"/>
<organism evidence="2 3">
    <name type="scientific">Trifolium medium</name>
    <dbReference type="NCBI Taxonomy" id="97028"/>
    <lineage>
        <taxon>Eukaryota</taxon>
        <taxon>Viridiplantae</taxon>
        <taxon>Streptophyta</taxon>
        <taxon>Embryophyta</taxon>
        <taxon>Tracheophyta</taxon>
        <taxon>Spermatophyta</taxon>
        <taxon>Magnoliopsida</taxon>
        <taxon>eudicotyledons</taxon>
        <taxon>Gunneridae</taxon>
        <taxon>Pentapetalae</taxon>
        <taxon>rosids</taxon>
        <taxon>fabids</taxon>
        <taxon>Fabales</taxon>
        <taxon>Fabaceae</taxon>
        <taxon>Papilionoideae</taxon>
        <taxon>50 kb inversion clade</taxon>
        <taxon>NPAAA clade</taxon>
        <taxon>Hologalegina</taxon>
        <taxon>IRL clade</taxon>
        <taxon>Trifolieae</taxon>
        <taxon>Trifolium</taxon>
    </lineage>
</organism>
<keyword evidence="1" id="KW-0472">Membrane</keyword>
<evidence type="ECO:0000256" key="1">
    <source>
        <dbReference type="SAM" id="Phobius"/>
    </source>
</evidence>
<proteinExistence type="predicted"/>
<keyword evidence="1" id="KW-0812">Transmembrane</keyword>
<feature type="transmembrane region" description="Helical" evidence="1">
    <location>
        <begin position="16"/>
        <end position="36"/>
    </location>
</feature>
<dbReference type="Proteomes" id="UP000265520">
    <property type="component" value="Unassembled WGS sequence"/>
</dbReference>